<accession>A1R1J4</accession>
<dbReference type="InterPro" id="IPR046657">
    <property type="entry name" value="DUF6766"/>
</dbReference>
<dbReference type="AlphaFoldDB" id="A1R1J4"/>
<feature type="transmembrane region" description="Helical" evidence="2">
    <location>
        <begin position="51"/>
        <end position="74"/>
    </location>
</feature>
<evidence type="ECO:0000313" key="4">
    <source>
        <dbReference type="Proteomes" id="UP000000637"/>
    </source>
</evidence>
<keyword evidence="2" id="KW-1133">Transmembrane helix</keyword>
<reference evidence="3 4" key="1">
    <citation type="journal article" date="2006" name="PLoS Genet.">
        <title>Secrets of soil survival revealed by the genome sequence of Arthrobacter aurescens TC1.</title>
        <authorList>
            <person name="Mongodin E.F."/>
            <person name="Shapir N."/>
            <person name="Daugherty S.C."/>
            <person name="DeBoy R.T."/>
            <person name="Emerson J.B."/>
            <person name="Shvartzbeyn A."/>
            <person name="Radune D."/>
            <person name="Vamathevan J."/>
            <person name="Riggs F."/>
            <person name="Grinberg V."/>
            <person name="Khouri H."/>
            <person name="Wackett L.P."/>
            <person name="Nelson K.E."/>
            <person name="Sadowsky M.J."/>
        </authorList>
    </citation>
    <scope>NUCLEOTIDE SEQUENCE [LARGE SCALE GENOMIC DNA]</scope>
    <source>
        <strain evidence="3 4">TC1</strain>
    </source>
</reference>
<dbReference type="Pfam" id="PF20554">
    <property type="entry name" value="DUF6766"/>
    <property type="match status" value="1"/>
</dbReference>
<evidence type="ECO:0000256" key="2">
    <source>
        <dbReference type="SAM" id="Phobius"/>
    </source>
</evidence>
<keyword evidence="4" id="KW-1185">Reference proteome</keyword>
<sequence>MAAPPRHPKRRRLRQRHCKGRVSPMLRPVKHPDTSGKDKTPARHWVKDHGLLLVNAGLFVVFLGGMIISGAATYSEEQQAHGQPATGIPDFLTSGSFWEAVFENWESEFLQMAMYVVLTVFLFQRGSSESKPVDKEAPQDQDPRDAKKSPKTPWPVRRGGWVLKVYEHSLSGLLGLLFLASFTLHAVGGAAAYNEEQLSHGLPEVSTWEYIASSQFWFESFQNWQSEFLAVAVLVGASVYLRERGSPESKPVAEPHYETGA</sequence>
<protein>
    <submittedName>
        <fullName evidence="3">Uncharacterized protein</fullName>
    </submittedName>
</protein>
<keyword evidence="2" id="KW-0812">Transmembrane</keyword>
<dbReference type="EMBL" id="CP000474">
    <property type="protein sequence ID" value="ABM10256.1"/>
    <property type="molecule type" value="Genomic_DNA"/>
</dbReference>
<dbReference type="KEGG" id="aau:AAur_0286"/>
<gene>
    <name evidence="3" type="ordered locus">AAur_0286</name>
</gene>
<evidence type="ECO:0000313" key="3">
    <source>
        <dbReference type="EMBL" id="ABM10256.1"/>
    </source>
</evidence>
<feature type="compositionally biased region" description="Basic residues" evidence="1">
    <location>
        <begin position="1"/>
        <end position="20"/>
    </location>
</feature>
<dbReference type="STRING" id="290340.AAur_0286"/>
<feature type="region of interest" description="Disordered" evidence="1">
    <location>
        <begin position="130"/>
        <end position="153"/>
    </location>
</feature>
<dbReference type="Proteomes" id="UP000000637">
    <property type="component" value="Chromosome"/>
</dbReference>
<dbReference type="HOGENOM" id="CLU_108410_0_0_11"/>
<feature type="compositionally biased region" description="Basic and acidic residues" evidence="1">
    <location>
        <begin position="131"/>
        <end position="148"/>
    </location>
</feature>
<evidence type="ECO:0000256" key="1">
    <source>
        <dbReference type="SAM" id="MobiDB-lite"/>
    </source>
</evidence>
<organism evidence="3 4">
    <name type="scientific">Paenarthrobacter aurescens (strain TC1)</name>
    <dbReference type="NCBI Taxonomy" id="290340"/>
    <lineage>
        <taxon>Bacteria</taxon>
        <taxon>Bacillati</taxon>
        <taxon>Actinomycetota</taxon>
        <taxon>Actinomycetes</taxon>
        <taxon>Micrococcales</taxon>
        <taxon>Micrococcaceae</taxon>
        <taxon>Paenarthrobacter</taxon>
    </lineage>
</organism>
<feature type="compositionally biased region" description="Basic and acidic residues" evidence="1">
    <location>
        <begin position="30"/>
        <end position="42"/>
    </location>
</feature>
<name>A1R1J4_PAEAT</name>
<keyword evidence="2" id="KW-0472">Membrane</keyword>
<feature type="region of interest" description="Disordered" evidence="1">
    <location>
        <begin position="1"/>
        <end position="42"/>
    </location>
</feature>
<dbReference type="eggNOG" id="ENOG502ZVT4">
    <property type="taxonomic scope" value="Bacteria"/>
</dbReference>
<proteinExistence type="predicted"/>